<feature type="region of interest" description="Disordered" evidence="8">
    <location>
        <begin position="1856"/>
        <end position="1889"/>
    </location>
</feature>
<dbReference type="EMBL" id="VZSV01000059">
    <property type="protein sequence ID" value="NXA49412.1"/>
    <property type="molecule type" value="Genomic_DNA"/>
</dbReference>
<feature type="coiled-coil region" evidence="7">
    <location>
        <begin position="1945"/>
        <end position="2088"/>
    </location>
</feature>
<evidence type="ECO:0000256" key="2">
    <source>
        <dbReference type="ARBA" id="ARBA00022490"/>
    </source>
</evidence>
<dbReference type="Gene3D" id="2.30.29.30">
    <property type="entry name" value="Pleckstrin-homology domain (PH domain)/Phosphotyrosine-binding domain (PTB)"/>
    <property type="match status" value="2"/>
</dbReference>
<dbReference type="InterPro" id="IPR039597">
    <property type="entry name" value="M-RIP_PH"/>
</dbReference>
<name>A0A7K7W8W4_9AVES</name>
<feature type="compositionally biased region" description="Pro residues" evidence="8">
    <location>
        <begin position="237"/>
        <end position="247"/>
    </location>
</feature>
<keyword evidence="5" id="KW-0009">Actin-binding</keyword>
<dbReference type="FunFam" id="2.30.29.30:FF:000133">
    <property type="entry name" value="myosin phosphatase Rho-interacting protein isoform X1"/>
    <property type="match status" value="1"/>
</dbReference>
<sequence length="2228" mass="254344">QAKPIYGGWLLLAPEGTDFDNPVHRSRKWQRRFFILYEHGLLRYALDEMPTTLPQGTINMNQCTDVVDGESRTGQKFSLCILTPEKEHFIRAENKEIISGWLEMLIVYPRTNKQNQKKKRKVEPPTPQEPGPAKMAVTSSNIPSAEKVPATKSTLWQEEMRGKDQADGSSGLGPAQSPVQSQAAAASSLKEPTLDGKEDESSMNGDRIDCGRKTRVESGYFSLEKTKQDSKLEEQQLPPPPSPPSPSTPNNRRSQVIEKFEALDIENAEHMETNVSAADAALSSDTRQGRSEKRVFPRKRPDLLNFKKGWLTKQYEDGQWKKHWFVLTDQSLRYYRDSVAEEAADLDGEIDLSTCYDVTEYPVQRNYGFQIHTKEGEFTLSAMTSGIRRNWIQTIMKHVRPTTAPDVTSSLPEEKSKTSSSFETSPKPSEKPDAEQVEMDPEQKRSRARERRREGRSKTFDWAEFRPIQQALAQERANASDSSKSSTAAFSKESSAPDTDPGELERERARRREERRKRFEMIDAVDGAGPEEALRMEVDRIPGLPIPADMKPQNVHVEIEQRWHQVETTPLREEKQIPIAPLHLAASDDRDEGLAKQHLTALLEKELEQKQKEALELLEQNRHLQDELKVALGREQSAREGYVLQTEVATSPSGAWQRLHKVNQDLQSELEAQCQRQELINQQIQSLKRSYAEAKDVIRHHEVEIQSLQARLSNAAAELSIKEQTLAKLRNDLRSEKEKAKEQLEEWQHGEATLSSQLKASEQKLKAAEALLLEKTQELRDLEMQQALQRDHQKEVQRLQDRIADLSRQLNASEQARMLMEEKLQKNYEALLESCEKEKQVLIRSLKEAEDKANEYENQLQNNEQQMEILQKEKLSAKFEGSEIVHQLEEQLVMKEASILKLAEHIKELERERDQIKCRFHELMNQVAESDNEVAKLQAKLKMEETNYHNLEQSFEEVSDQFQSVQKVLKEKEEELRHVKEMHLRIVEKKDQDLSEALVKMVALDSSLEETKIKLKAKEEALKKLVSVATAPCAEEAEDLGPSVETDENHPSQLGQHLQTQDVLPALNYAPKEEDDEVLETSQQQGEEFDSPSKAAELQDQESVQKALAKPDTGIMGAKRQRIRFSSIQCQKYIHPDGSEKNWTSSTSSDTSQDRSLSEESMSSEPALGYPSSGTSDSETYLSIIHSLETKLYITEEKLKDVTMKLESQHGHNQETLIALHHQWASTESQLREQLQTSLSQVSALISQLENERQEKLKLIENHISELGGFQMKNDQALTCLEKCREQLRSLPKSDKEKESDLFLVTLSSMETTLSNAIQALRGAPISSEYQQSERLITQTPASEGIFFGEEERVSKEQQVEMCDAGQLRWLSERVAFEASLINQIAESLKNASSEISQILREIQGTAEVVLLEPANVSHTAIDLASVLSKKLLLEGEFWSQVEELRMHLSTRDGEAEGKTETAGLGFSPCFLSTVADATLIKAELGFVAQKMRESFHQRLKTIEEDLHNTKTALQQHKCMLEEIIKAYRTPDFDRVMHQISEALEIQKDASERTQISWDGSHVLVMPYQEAAKIEETCSLPDRSSETLVSIQEDLAQQLKDKSNVLKEISVALLSLPPEEAMRDCQKLLKISLSLSYYSCLGGLERYSSLLVQDAIVQAQVCYTACRVRLEYERELKSYKESLQSMDALCQERVKTVSLLRDEYEDLLRKQQGEYGEVIAMLERENADLKAKVSQLDSQRRLLEEEEHKHSKSICELQGRYEEEIRNVIEQLNRTEDALKAERTEGLNQLDAVVRDKENMERYHLEQMQTLEDKFQAKIKELQAIHSEELQALQEHYSQNLQRLQETLDEYERQHPDALPAEGPGDGSARAARGPDGPVQVSGSEPDSMHGLRERIQELEAQMNVMRDELENKHLEGNASTLREKYQKDFENLKATCERGFAAMEETHQKKIEDLQRQHQRELEKLREEKDRLLAEETAATISAIEAMKNAHREELERELEKSQRSQISSVNADIEALRRQYLEDLQSVQRELEVLSEQYSQKCLENAHLAQALEAERQALRQCQRENQELNAHNQELNNRLAAEITRLRTLLTGEGGGEAAGSPLTQGKDAYELEVLLRVKESEIQYLKQEISSLKDELQTALRDKKYASDKYKDIYTELSIVKAKADCDISRLKEQLKAATEAQGEKSPVNTTVSGYDIMKSKSNPDFLKKDRSSVSRQLRNIRSK</sequence>
<evidence type="ECO:0000256" key="5">
    <source>
        <dbReference type="ARBA" id="ARBA00023203"/>
    </source>
</evidence>
<evidence type="ECO:0000256" key="4">
    <source>
        <dbReference type="ARBA" id="ARBA00023054"/>
    </source>
</evidence>
<keyword evidence="2" id="KW-0963">Cytoplasm</keyword>
<dbReference type="SMART" id="SM00233">
    <property type="entry name" value="PH"/>
    <property type="match status" value="2"/>
</dbReference>
<feature type="region of interest" description="Disordered" evidence="8">
    <location>
        <begin position="1037"/>
        <end position="1057"/>
    </location>
</feature>
<feature type="coiled-coil region" evidence="7">
    <location>
        <begin position="1719"/>
        <end position="1854"/>
    </location>
</feature>
<dbReference type="SUPFAM" id="SSF50729">
    <property type="entry name" value="PH domain-like"/>
    <property type="match status" value="2"/>
</dbReference>
<accession>A0A7K7W8W4</accession>
<evidence type="ECO:0000256" key="8">
    <source>
        <dbReference type="SAM" id="MobiDB-lite"/>
    </source>
</evidence>
<feature type="compositionally biased region" description="Low complexity" evidence="8">
    <location>
        <begin position="477"/>
        <end position="496"/>
    </location>
</feature>
<protein>
    <submittedName>
        <fullName evidence="10">MPRIP protein</fullName>
    </submittedName>
</protein>
<dbReference type="PROSITE" id="PS50003">
    <property type="entry name" value="PH_DOMAIN"/>
    <property type="match status" value="2"/>
</dbReference>
<feature type="coiled-coil region" evidence="7">
    <location>
        <begin position="600"/>
        <end position="627"/>
    </location>
</feature>
<feature type="region of interest" description="Disordered" evidence="8">
    <location>
        <begin position="113"/>
        <end position="252"/>
    </location>
</feature>
<feature type="compositionally biased region" description="Basic and acidic residues" evidence="8">
    <location>
        <begin position="224"/>
        <end position="234"/>
    </location>
</feature>
<feature type="domain" description="PH" evidence="9">
    <location>
        <begin position="304"/>
        <end position="400"/>
    </location>
</feature>
<evidence type="ECO:0000313" key="11">
    <source>
        <dbReference type="Proteomes" id="UP000531559"/>
    </source>
</evidence>
<feature type="compositionally biased region" description="Basic and acidic residues" evidence="8">
    <location>
        <begin position="192"/>
        <end position="216"/>
    </location>
</feature>
<feature type="region of interest" description="Disordered" evidence="8">
    <location>
        <begin position="1073"/>
        <end position="1115"/>
    </location>
</feature>
<evidence type="ECO:0000313" key="10">
    <source>
        <dbReference type="EMBL" id="NXA49412.1"/>
    </source>
</evidence>
<dbReference type="GO" id="GO:0051015">
    <property type="term" value="F:actin filament binding"/>
    <property type="evidence" value="ECO:0007669"/>
    <property type="project" value="TreeGrafter"/>
</dbReference>
<evidence type="ECO:0000256" key="6">
    <source>
        <dbReference type="ARBA" id="ARBA00023212"/>
    </source>
</evidence>
<evidence type="ECO:0000256" key="7">
    <source>
        <dbReference type="SAM" id="Coils"/>
    </source>
</evidence>
<dbReference type="Pfam" id="PF00169">
    <property type="entry name" value="PH"/>
    <property type="match status" value="2"/>
</dbReference>
<feature type="region of interest" description="Disordered" evidence="8">
    <location>
        <begin position="402"/>
        <end position="513"/>
    </location>
</feature>
<dbReference type="InterPro" id="IPR001849">
    <property type="entry name" value="PH_domain"/>
</dbReference>
<keyword evidence="11" id="KW-1185">Reference proteome</keyword>
<feature type="compositionally biased region" description="Basic and acidic residues" evidence="8">
    <location>
        <begin position="503"/>
        <end position="513"/>
    </location>
</feature>
<feature type="domain" description="PH" evidence="9">
    <location>
        <begin position="3"/>
        <end position="110"/>
    </location>
</feature>
<reference evidence="10 11" key="1">
    <citation type="submission" date="2019-09" db="EMBL/GenBank/DDBJ databases">
        <title>Bird 10,000 Genomes (B10K) Project - Family phase.</title>
        <authorList>
            <person name="Zhang G."/>
        </authorList>
    </citation>
    <scope>NUCLEOTIDE SEQUENCE [LARGE SCALE GENOMIC DNA]</scope>
    <source>
        <strain evidence="10">B10K-MSB-01</strain>
    </source>
</reference>
<feature type="coiled-coil region" evidence="7">
    <location>
        <begin position="684"/>
        <end position="982"/>
    </location>
</feature>
<organism evidence="10 11">
    <name type="scientific">Nothocercus julius</name>
    <dbReference type="NCBI Taxonomy" id="2585813"/>
    <lineage>
        <taxon>Eukaryota</taxon>
        <taxon>Metazoa</taxon>
        <taxon>Chordata</taxon>
        <taxon>Craniata</taxon>
        <taxon>Vertebrata</taxon>
        <taxon>Euteleostomi</taxon>
        <taxon>Archelosauria</taxon>
        <taxon>Archosauria</taxon>
        <taxon>Dinosauria</taxon>
        <taxon>Saurischia</taxon>
        <taxon>Theropoda</taxon>
        <taxon>Coelurosauria</taxon>
        <taxon>Aves</taxon>
        <taxon>Palaeognathae</taxon>
        <taxon>Tinamiformes</taxon>
        <taxon>Tinamidae</taxon>
        <taxon>Nothocercus</taxon>
    </lineage>
</organism>
<evidence type="ECO:0000256" key="1">
    <source>
        <dbReference type="ARBA" id="ARBA00004245"/>
    </source>
</evidence>
<proteinExistence type="predicted"/>
<keyword evidence="6" id="KW-0206">Cytoskeleton</keyword>
<feature type="non-terminal residue" evidence="10">
    <location>
        <position position="2228"/>
    </location>
</feature>
<keyword evidence="3" id="KW-0597">Phosphoprotein</keyword>
<feature type="non-terminal residue" evidence="10">
    <location>
        <position position="1"/>
    </location>
</feature>
<gene>
    <name evidence="10" type="primary">Mprip</name>
    <name evidence="10" type="ORF">NOTJUL_R04697</name>
</gene>
<dbReference type="Proteomes" id="UP000531559">
    <property type="component" value="Unassembled WGS sequence"/>
</dbReference>
<dbReference type="InterPro" id="IPR011993">
    <property type="entry name" value="PH-like_dom_sf"/>
</dbReference>
<dbReference type="PANTHER" id="PTHR17271">
    <property type="entry name" value="PLECKSTRIN HOMOLOGY PH DOMAIN-CONTAINING PROTEIN"/>
    <property type="match status" value="1"/>
</dbReference>
<feature type="coiled-coil region" evidence="7">
    <location>
        <begin position="1889"/>
        <end position="1916"/>
    </location>
</feature>
<dbReference type="CDD" id="cd13275">
    <property type="entry name" value="PH_M-RIP"/>
    <property type="match status" value="1"/>
</dbReference>
<feature type="coiled-coil region" evidence="7">
    <location>
        <begin position="1232"/>
        <end position="1266"/>
    </location>
</feature>
<feature type="region of interest" description="Disordered" evidence="8">
    <location>
        <begin position="1136"/>
        <end position="1177"/>
    </location>
</feature>
<dbReference type="PANTHER" id="PTHR17271:SF9">
    <property type="entry name" value="MYOSIN PHOSPHATASE RHO-INTERACTING PROTEIN"/>
    <property type="match status" value="1"/>
</dbReference>
<dbReference type="OrthoDB" id="9942268at2759"/>
<feature type="compositionally biased region" description="Low complexity" evidence="8">
    <location>
        <begin position="174"/>
        <end position="188"/>
    </location>
</feature>
<comment type="subcellular location">
    <subcellularLocation>
        <location evidence="1">Cytoplasm</location>
        <location evidence="1">Cytoskeleton</location>
    </subcellularLocation>
</comment>
<dbReference type="InterPro" id="IPR052223">
    <property type="entry name" value="Actin_Cytoskeleton_Reg"/>
</dbReference>
<feature type="compositionally biased region" description="Basic and acidic residues" evidence="8">
    <location>
        <begin position="441"/>
        <end position="464"/>
    </location>
</feature>
<dbReference type="GO" id="GO:0015629">
    <property type="term" value="C:actin cytoskeleton"/>
    <property type="evidence" value="ECO:0007669"/>
    <property type="project" value="UniProtKB-ARBA"/>
</dbReference>
<feature type="region of interest" description="Disordered" evidence="8">
    <location>
        <begin position="2181"/>
        <end position="2228"/>
    </location>
</feature>
<keyword evidence="4 7" id="KW-0175">Coiled coil</keyword>
<comment type="caution">
    <text evidence="10">The sequence shown here is derived from an EMBL/GenBank/DDBJ whole genome shotgun (WGS) entry which is preliminary data.</text>
</comment>
<evidence type="ECO:0000259" key="9">
    <source>
        <dbReference type="PROSITE" id="PS50003"/>
    </source>
</evidence>
<evidence type="ECO:0000256" key="3">
    <source>
        <dbReference type="ARBA" id="ARBA00022553"/>
    </source>
</evidence>
<feature type="compositionally biased region" description="Low complexity" evidence="8">
    <location>
        <begin position="418"/>
        <end position="427"/>
    </location>
</feature>